<dbReference type="EMBL" id="QYUO01000002">
    <property type="protein sequence ID" value="RJF96214.1"/>
    <property type="molecule type" value="Genomic_DNA"/>
</dbReference>
<keyword evidence="1 2" id="KW-0808">Transferase</keyword>
<comment type="caution">
    <text evidence="2">The sequence shown here is derived from an EMBL/GenBank/DDBJ whole genome shotgun (WGS) entry which is preliminary data.</text>
</comment>
<dbReference type="GO" id="GO:0008410">
    <property type="term" value="F:CoA-transferase activity"/>
    <property type="evidence" value="ECO:0007669"/>
    <property type="project" value="TreeGrafter"/>
</dbReference>
<reference evidence="3" key="1">
    <citation type="submission" date="2018-09" db="EMBL/GenBank/DDBJ databases">
        <authorList>
            <person name="Zhu H."/>
        </authorList>
    </citation>
    <scope>NUCLEOTIDE SEQUENCE [LARGE SCALE GENOMIC DNA]</scope>
    <source>
        <strain evidence="3">K1R23-30</strain>
    </source>
</reference>
<protein>
    <submittedName>
        <fullName evidence="2">CoA transferase</fullName>
    </submittedName>
</protein>
<dbReference type="RefSeq" id="WP_119771362.1">
    <property type="nucleotide sequence ID" value="NZ_QYUO01000002.1"/>
</dbReference>
<organism evidence="2 3">
    <name type="scientific">Noviherbaspirillum saxi</name>
    <dbReference type="NCBI Taxonomy" id="2320863"/>
    <lineage>
        <taxon>Bacteria</taxon>
        <taxon>Pseudomonadati</taxon>
        <taxon>Pseudomonadota</taxon>
        <taxon>Betaproteobacteria</taxon>
        <taxon>Burkholderiales</taxon>
        <taxon>Oxalobacteraceae</taxon>
        <taxon>Noviherbaspirillum</taxon>
    </lineage>
</organism>
<gene>
    <name evidence="2" type="ORF">D3871_23125</name>
</gene>
<evidence type="ECO:0000313" key="3">
    <source>
        <dbReference type="Proteomes" id="UP000265955"/>
    </source>
</evidence>
<dbReference type="Pfam" id="PF02515">
    <property type="entry name" value="CoA_transf_3"/>
    <property type="match status" value="1"/>
</dbReference>
<proteinExistence type="predicted"/>
<dbReference type="InterPro" id="IPR044855">
    <property type="entry name" value="CoA-Trfase_III_dom3_sf"/>
</dbReference>
<dbReference type="Gene3D" id="3.30.1540.10">
    <property type="entry name" value="formyl-coa transferase, domain 3"/>
    <property type="match status" value="1"/>
</dbReference>
<dbReference type="OrthoDB" id="8523055at2"/>
<dbReference type="PANTHER" id="PTHR48207:SF3">
    <property type="entry name" value="SUCCINATE--HYDROXYMETHYLGLUTARATE COA-TRANSFERASE"/>
    <property type="match status" value="1"/>
</dbReference>
<dbReference type="InterPro" id="IPR023606">
    <property type="entry name" value="CoA-Trfase_III_dom_1_sf"/>
</dbReference>
<dbReference type="InterPro" id="IPR003673">
    <property type="entry name" value="CoA-Trfase_fam_III"/>
</dbReference>
<dbReference type="PANTHER" id="PTHR48207">
    <property type="entry name" value="SUCCINATE--HYDROXYMETHYLGLUTARATE COA-TRANSFERASE"/>
    <property type="match status" value="1"/>
</dbReference>
<evidence type="ECO:0000313" key="2">
    <source>
        <dbReference type="EMBL" id="RJF96214.1"/>
    </source>
</evidence>
<dbReference type="InterPro" id="IPR050483">
    <property type="entry name" value="CoA-transferase_III_domain"/>
</dbReference>
<dbReference type="SUPFAM" id="SSF89796">
    <property type="entry name" value="CoA-transferase family III (CaiB/BaiF)"/>
    <property type="match status" value="1"/>
</dbReference>
<dbReference type="AlphaFoldDB" id="A0A3A3FM02"/>
<accession>A0A3A3FM02</accession>
<sequence>MALPLAGIRVLDLTRALSGPFCSMILADLGADVIKVEPMASGDMIRTWGPFDRGQSAYYLSTNRNKRGIAVNFRDAHGLELIRQIARGADVVVENFRSGVMEDMGLGYDQLAAVNPKLIFGSITGFGRDGPMGNWPGFDQIAQGYSGLMSLTGQAETGPTRAGIAIGDLTSGMWTAMGILAALLSRQHSGRGQRVETSLLASLVSLLGVQGQRFLSLNEVPELTGNVHPVIAPYGVFQTKDGPLNLAPATPDMWIKLCKLLQLEKLIRDPRFVDNAARMQHRDELRLIIEARLKLRTKMDWTKEMIELGIPAGPINNLSDVFKDPQVQHSRLVEEVQHPLLGALKQVANPIKLAAFAEGSVRMPPPMFGEHTFEVLAELGYSDHELQQLSLDGVIAQYQDAAASVGVSA</sequence>
<dbReference type="Gene3D" id="3.40.50.10540">
    <property type="entry name" value="Crotonobetainyl-coa:carnitine coa-transferase, domain 1"/>
    <property type="match status" value="1"/>
</dbReference>
<keyword evidence="3" id="KW-1185">Reference proteome</keyword>
<name>A0A3A3FM02_9BURK</name>
<dbReference type="Proteomes" id="UP000265955">
    <property type="component" value="Unassembled WGS sequence"/>
</dbReference>
<evidence type="ECO:0000256" key="1">
    <source>
        <dbReference type="ARBA" id="ARBA00022679"/>
    </source>
</evidence>